<protein>
    <submittedName>
        <fullName evidence="1">Uncharacterized protein</fullName>
    </submittedName>
</protein>
<accession>A0A0E9X2K4</accession>
<dbReference type="EMBL" id="GBXM01012437">
    <property type="protein sequence ID" value="JAH96140.1"/>
    <property type="molecule type" value="Transcribed_RNA"/>
</dbReference>
<reference evidence="1" key="1">
    <citation type="submission" date="2014-11" db="EMBL/GenBank/DDBJ databases">
        <authorList>
            <person name="Amaro Gonzalez C."/>
        </authorList>
    </citation>
    <scope>NUCLEOTIDE SEQUENCE</scope>
</reference>
<name>A0A0E9X2K4_ANGAN</name>
<proteinExistence type="predicted"/>
<reference evidence="1" key="2">
    <citation type="journal article" date="2015" name="Fish Shellfish Immunol.">
        <title>Early steps in the European eel (Anguilla anguilla)-Vibrio vulnificus interaction in the gills: Role of the RtxA13 toxin.</title>
        <authorList>
            <person name="Callol A."/>
            <person name="Pajuelo D."/>
            <person name="Ebbesson L."/>
            <person name="Teles M."/>
            <person name="MacKenzie S."/>
            <person name="Amaro C."/>
        </authorList>
    </citation>
    <scope>NUCLEOTIDE SEQUENCE</scope>
</reference>
<organism evidence="1">
    <name type="scientific">Anguilla anguilla</name>
    <name type="common">European freshwater eel</name>
    <name type="synonym">Muraena anguilla</name>
    <dbReference type="NCBI Taxonomy" id="7936"/>
    <lineage>
        <taxon>Eukaryota</taxon>
        <taxon>Metazoa</taxon>
        <taxon>Chordata</taxon>
        <taxon>Craniata</taxon>
        <taxon>Vertebrata</taxon>
        <taxon>Euteleostomi</taxon>
        <taxon>Actinopterygii</taxon>
        <taxon>Neopterygii</taxon>
        <taxon>Teleostei</taxon>
        <taxon>Anguilliformes</taxon>
        <taxon>Anguillidae</taxon>
        <taxon>Anguilla</taxon>
    </lineage>
</organism>
<evidence type="ECO:0000313" key="1">
    <source>
        <dbReference type="EMBL" id="JAH96140.1"/>
    </source>
</evidence>
<sequence>MVLTDSSSREYEHCTMPLHAYAVYIVGESMLYKPKGTQSTHHINTERQSEHQAMTTESKHAPCSISSVPALRTKDTFLFFMQRGTESHIYTNTPKTLILKSFIRLEGDKTTNTNV</sequence>
<dbReference type="AlphaFoldDB" id="A0A0E9X2K4"/>